<dbReference type="GO" id="GO:0043565">
    <property type="term" value="F:sequence-specific DNA binding"/>
    <property type="evidence" value="ECO:0007669"/>
    <property type="project" value="InterPro"/>
</dbReference>
<organism evidence="3 4">
    <name type="scientific">Candidatus Muproteobacteria bacterium RBG_16_65_34</name>
    <dbReference type="NCBI Taxonomy" id="1817760"/>
    <lineage>
        <taxon>Bacteria</taxon>
        <taxon>Pseudomonadati</taxon>
        <taxon>Pseudomonadota</taxon>
        <taxon>Candidatus Muproteobacteria</taxon>
    </lineage>
</organism>
<dbReference type="InterPro" id="IPR009057">
    <property type="entry name" value="Homeodomain-like_sf"/>
</dbReference>
<feature type="transmembrane region" description="Helical" evidence="1">
    <location>
        <begin position="176"/>
        <end position="197"/>
    </location>
</feature>
<feature type="transmembrane region" description="Helical" evidence="1">
    <location>
        <begin position="98"/>
        <end position="123"/>
    </location>
</feature>
<comment type="caution">
    <text evidence="3">The sequence shown here is derived from an EMBL/GenBank/DDBJ whole genome shotgun (WGS) entry which is preliminary data.</text>
</comment>
<dbReference type="InterPro" id="IPR002197">
    <property type="entry name" value="HTH_Fis"/>
</dbReference>
<evidence type="ECO:0000256" key="1">
    <source>
        <dbReference type="SAM" id="Phobius"/>
    </source>
</evidence>
<keyword evidence="1" id="KW-1133">Transmembrane helix</keyword>
<feature type="domain" description="DNA binding HTH" evidence="2">
    <location>
        <begin position="427"/>
        <end position="466"/>
    </location>
</feature>
<name>A0A1F6TK18_9PROT</name>
<feature type="transmembrane region" description="Helical" evidence="1">
    <location>
        <begin position="35"/>
        <end position="56"/>
    </location>
</feature>
<evidence type="ECO:0000259" key="2">
    <source>
        <dbReference type="Pfam" id="PF02954"/>
    </source>
</evidence>
<keyword evidence="1" id="KW-0472">Membrane</keyword>
<gene>
    <name evidence="3" type="ORF">A2151_04760</name>
</gene>
<dbReference type="PRINTS" id="PR01590">
    <property type="entry name" value="HTHFIS"/>
</dbReference>
<dbReference type="Pfam" id="PF02954">
    <property type="entry name" value="HTH_8"/>
    <property type="match status" value="1"/>
</dbReference>
<proteinExistence type="predicted"/>
<feature type="transmembrane region" description="Helical" evidence="1">
    <location>
        <begin position="62"/>
        <end position="86"/>
    </location>
</feature>
<dbReference type="AlphaFoldDB" id="A0A1F6TK18"/>
<evidence type="ECO:0000313" key="4">
    <source>
        <dbReference type="Proteomes" id="UP000178885"/>
    </source>
</evidence>
<feature type="transmembrane region" description="Helical" evidence="1">
    <location>
        <begin position="203"/>
        <end position="224"/>
    </location>
</feature>
<dbReference type="Gene3D" id="1.10.10.60">
    <property type="entry name" value="Homeodomain-like"/>
    <property type="match status" value="1"/>
</dbReference>
<reference evidence="3 4" key="1">
    <citation type="journal article" date="2016" name="Nat. Commun.">
        <title>Thousands of microbial genomes shed light on interconnected biogeochemical processes in an aquifer system.</title>
        <authorList>
            <person name="Anantharaman K."/>
            <person name="Brown C.T."/>
            <person name="Hug L.A."/>
            <person name="Sharon I."/>
            <person name="Castelle C.J."/>
            <person name="Probst A.J."/>
            <person name="Thomas B.C."/>
            <person name="Singh A."/>
            <person name="Wilkins M.J."/>
            <person name="Karaoz U."/>
            <person name="Brodie E.L."/>
            <person name="Williams K.H."/>
            <person name="Hubbard S.S."/>
            <person name="Banfield J.F."/>
        </authorList>
    </citation>
    <scope>NUCLEOTIDE SEQUENCE [LARGE SCALE GENOMIC DNA]</scope>
</reference>
<accession>A0A1F6TK18</accession>
<protein>
    <recommendedName>
        <fullName evidence="2">DNA binding HTH domain-containing protein</fullName>
    </recommendedName>
</protein>
<dbReference type="EMBL" id="MFSU01000105">
    <property type="protein sequence ID" value="OGI45451.1"/>
    <property type="molecule type" value="Genomic_DNA"/>
</dbReference>
<keyword evidence="1" id="KW-0812">Transmembrane</keyword>
<dbReference type="Proteomes" id="UP000178885">
    <property type="component" value="Unassembled WGS sequence"/>
</dbReference>
<dbReference type="SUPFAM" id="SSF46689">
    <property type="entry name" value="Homeodomain-like"/>
    <property type="match status" value="1"/>
</dbReference>
<feature type="transmembrane region" description="Helical" evidence="1">
    <location>
        <begin position="143"/>
        <end position="164"/>
    </location>
</feature>
<feature type="transmembrane region" description="Helical" evidence="1">
    <location>
        <begin position="6"/>
        <end position="23"/>
    </location>
</feature>
<evidence type="ECO:0000313" key="3">
    <source>
        <dbReference type="EMBL" id="OGI45451.1"/>
    </source>
</evidence>
<sequence>MTIYAYSIPAILALIAKVVILYFSQRAEVQDDRTVIFRLALVLSIAMNVGEVAFLQKPFDSAVMYGALIYYAAHIPLMAFLVHLAISISVDNYRSRRFLPVYTFIYGYALALEILLLFTSRLIEGIEDFNGYTATRVPGPLFWLYELFMLISFAALLSLPIFGLSRRRGAVARTKCKLWLATVSPLAFLVVAVLVLLHFKIRWFNATVTAPLLIALFLAAVGYATHKRRIIELDFYIPWSRTRKGKIALYQLLAALAREIPKIESTEKLLSRFSKILGCPVFLVGRGLGFFSSTDLHGSAYRFPKPALNKIHRVTVADEIRDTEPEISALMKRHRVAAIVPFFPHSQSGAFWLLFGEPFGQRVYTPLDFRMIEGLFGKMAGMFLDKMIRAGRQNRRRSNANASEPAGSVALKQWQAAPDKPLEHYFAEVEAEIIENALKRCNGNQAQTARLLGLRPNTLHYKLKRYGLA</sequence>